<accession>A0A1X9NFI6</accession>
<dbReference type="KEGG" id="osg:BST96_18670"/>
<dbReference type="Proteomes" id="UP000193450">
    <property type="component" value="Chromosome"/>
</dbReference>
<sequence length="125" mass="14605">MSSNSKTTKVILAISAFIILLAFTTAVLYLTINQKKKTTFFARSINDASYDCEDKITSKYEGDLVSKSFDNISSRYEPDKRQYTIYYRISIKEKDENFSIVNDYMAKCIVWERLGYVSDFRVFTY</sequence>
<organism evidence="2 3">
    <name type="scientific">Oceanicoccus sagamiensis</name>
    <dbReference type="NCBI Taxonomy" id="716816"/>
    <lineage>
        <taxon>Bacteria</taxon>
        <taxon>Pseudomonadati</taxon>
        <taxon>Pseudomonadota</taxon>
        <taxon>Gammaproteobacteria</taxon>
        <taxon>Cellvibrionales</taxon>
        <taxon>Spongiibacteraceae</taxon>
        <taxon>Oceanicoccus</taxon>
    </lineage>
</organism>
<evidence type="ECO:0000313" key="2">
    <source>
        <dbReference type="EMBL" id="ARN75941.1"/>
    </source>
</evidence>
<dbReference type="STRING" id="716816.BST96_18670"/>
<dbReference type="RefSeq" id="WP_085760139.1">
    <property type="nucleotide sequence ID" value="NZ_CP019343.1"/>
</dbReference>
<proteinExistence type="predicted"/>
<gene>
    <name evidence="2" type="ORF">BST96_18670</name>
</gene>
<evidence type="ECO:0000313" key="3">
    <source>
        <dbReference type="Proteomes" id="UP000193450"/>
    </source>
</evidence>
<keyword evidence="1" id="KW-0472">Membrane</keyword>
<feature type="transmembrane region" description="Helical" evidence="1">
    <location>
        <begin position="12"/>
        <end position="32"/>
    </location>
</feature>
<dbReference type="OrthoDB" id="5739905at2"/>
<reference evidence="2 3" key="1">
    <citation type="submission" date="2016-11" db="EMBL/GenBank/DDBJ databases">
        <title>Trade-off between light-utilization and light-protection in marine flavobacteria.</title>
        <authorList>
            <person name="Kumagai Y."/>
        </authorList>
    </citation>
    <scope>NUCLEOTIDE SEQUENCE [LARGE SCALE GENOMIC DNA]</scope>
    <source>
        <strain evidence="2 3">NBRC 107125</strain>
    </source>
</reference>
<dbReference type="AlphaFoldDB" id="A0A1X9NFI6"/>
<keyword evidence="3" id="KW-1185">Reference proteome</keyword>
<name>A0A1X9NFI6_9GAMM</name>
<dbReference type="EMBL" id="CP019343">
    <property type="protein sequence ID" value="ARN75941.1"/>
    <property type="molecule type" value="Genomic_DNA"/>
</dbReference>
<keyword evidence="1" id="KW-0812">Transmembrane</keyword>
<keyword evidence="1" id="KW-1133">Transmembrane helix</keyword>
<protein>
    <submittedName>
        <fullName evidence="2">Uncharacterized protein</fullName>
    </submittedName>
</protein>
<evidence type="ECO:0000256" key="1">
    <source>
        <dbReference type="SAM" id="Phobius"/>
    </source>
</evidence>